<feature type="transmembrane region" description="Helical" evidence="1">
    <location>
        <begin position="43"/>
        <end position="66"/>
    </location>
</feature>
<dbReference type="AlphaFoldDB" id="A0A3S1A2F8"/>
<feature type="transmembrane region" description="Helical" evidence="1">
    <location>
        <begin position="86"/>
        <end position="106"/>
    </location>
</feature>
<dbReference type="Proteomes" id="UP000271974">
    <property type="component" value="Unassembled WGS sequence"/>
</dbReference>
<proteinExistence type="predicted"/>
<protein>
    <recommendedName>
        <fullName evidence="4">MARVEL domain-containing protein</fullName>
    </recommendedName>
</protein>
<dbReference type="OrthoDB" id="6246408at2759"/>
<keyword evidence="3" id="KW-1185">Reference proteome</keyword>
<feature type="transmembrane region" description="Helical" evidence="1">
    <location>
        <begin position="118"/>
        <end position="140"/>
    </location>
</feature>
<evidence type="ECO:0000313" key="3">
    <source>
        <dbReference type="Proteomes" id="UP000271974"/>
    </source>
</evidence>
<keyword evidence="1" id="KW-1133">Transmembrane helix</keyword>
<evidence type="ECO:0000313" key="2">
    <source>
        <dbReference type="EMBL" id="RUS88908.1"/>
    </source>
</evidence>
<reference evidence="2 3" key="1">
    <citation type="submission" date="2019-01" db="EMBL/GenBank/DDBJ databases">
        <title>A draft genome assembly of the solar-powered sea slug Elysia chlorotica.</title>
        <authorList>
            <person name="Cai H."/>
            <person name="Li Q."/>
            <person name="Fang X."/>
            <person name="Li J."/>
            <person name="Curtis N.E."/>
            <person name="Altenburger A."/>
            <person name="Shibata T."/>
            <person name="Feng M."/>
            <person name="Maeda T."/>
            <person name="Schwartz J.A."/>
            <person name="Shigenobu S."/>
            <person name="Lundholm N."/>
            <person name="Nishiyama T."/>
            <person name="Yang H."/>
            <person name="Hasebe M."/>
            <person name="Li S."/>
            <person name="Pierce S.K."/>
            <person name="Wang J."/>
        </authorList>
    </citation>
    <scope>NUCLEOTIDE SEQUENCE [LARGE SCALE GENOMIC DNA]</scope>
    <source>
        <strain evidence="2">EC2010</strain>
        <tissue evidence="2">Whole organism of an adult</tissue>
    </source>
</reference>
<feature type="transmembrane region" description="Helical" evidence="1">
    <location>
        <begin position="160"/>
        <end position="182"/>
    </location>
</feature>
<keyword evidence="1" id="KW-0472">Membrane</keyword>
<accession>A0A3S1A2F8</accession>
<evidence type="ECO:0000256" key="1">
    <source>
        <dbReference type="SAM" id="Phobius"/>
    </source>
</evidence>
<evidence type="ECO:0008006" key="4">
    <source>
        <dbReference type="Google" id="ProtNLM"/>
    </source>
</evidence>
<keyword evidence="1" id="KW-0812">Transmembrane</keyword>
<gene>
    <name evidence="2" type="ORF">EGW08_003347</name>
</gene>
<dbReference type="EMBL" id="RQTK01000071">
    <property type="protein sequence ID" value="RUS88908.1"/>
    <property type="molecule type" value="Genomic_DNA"/>
</dbReference>
<sequence length="235" mass="26628">MMSVQRPQQLVEDASDDDAEMEMTRAQILYAQMHARGKNWPKAIGIVEIATGILLVLLGALEVFILPMIESKDGSKLIVWDRRNCYGAGLIAGLVMVVTGSTALRATMSQRNTTVYRFFNLTILSVLVYAGLTIFLIVAYSKGWTAPDQYPENSSRSEAHMFVTMVTVLGLLFAVSALLQYVDVICCGREGQDPLWRHWARCFCPCWRAAQTERWRRLSFDYSQQEEFNNRSEPI</sequence>
<comment type="caution">
    <text evidence="2">The sequence shown here is derived from an EMBL/GenBank/DDBJ whole genome shotgun (WGS) entry which is preliminary data.</text>
</comment>
<name>A0A3S1A2F8_ELYCH</name>
<organism evidence="2 3">
    <name type="scientific">Elysia chlorotica</name>
    <name type="common">Eastern emerald elysia</name>
    <name type="synonym">Sea slug</name>
    <dbReference type="NCBI Taxonomy" id="188477"/>
    <lineage>
        <taxon>Eukaryota</taxon>
        <taxon>Metazoa</taxon>
        <taxon>Spiralia</taxon>
        <taxon>Lophotrochozoa</taxon>
        <taxon>Mollusca</taxon>
        <taxon>Gastropoda</taxon>
        <taxon>Heterobranchia</taxon>
        <taxon>Euthyneura</taxon>
        <taxon>Panpulmonata</taxon>
        <taxon>Sacoglossa</taxon>
        <taxon>Placobranchoidea</taxon>
        <taxon>Plakobranchidae</taxon>
        <taxon>Elysia</taxon>
    </lineage>
</organism>